<dbReference type="PANTHER" id="PTHR23501">
    <property type="entry name" value="MAJOR FACILITATOR SUPERFAMILY"/>
    <property type="match status" value="1"/>
</dbReference>
<feature type="transmembrane region" description="Helical" evidence="7">
    <location>
        <begin position="427"/>
        <end position="444"/>
    </location>
</feature>
<keyword evidence="10" id="KW-1185">Reference proteome</keyword>
<dbReference type="GeneID" id="11504988"/>
<dbReference type="FunCoup" id="G8ZXS6">
    <property type="interactions" value="64"/>
</dbReference>
<comment type="similarity">
    <text evidence="2">Belongs to the major facilitator superfamily.</text>
</comment>
<dbReference type="InterPro" id="IPR036259">
    <property type="entry name" value="MFS_trans_sf"/>
</dbReference>
<feature type="transmembrane region" description="Helical" evidence="7">
    <location>
        <begin position="356"/>
        <end position="374"/>
    </location>
</feature>
<feature type="transmembrane region" description="Helical" evidence="7">
    <location>
        <begin position="52"/>
        <end position="74"/>
    </location>
</feature>
<dbReference type="InterPro" id="IPR020846">
    <property type="entry name" value="MFS_dom"/>
</dbReference>
<sequence length="612" mass="66896">MQDLEVQKNTVEDEAAYLQSSDEQGSSSHSVIEKPQQQQPQEQLEQTRPTGFTLYACVISLILSIFLAALDIMIVSTIIENVAREFGDYSKTGWIYAGYSLPSALLTLIWGRIAAVCGFKSSMLTAIIIFEVGSLVAALANSMDMLIGGRVIAGLGGSGIQTLCFVIISTLVEESKRGLLIACMGSAFGIASVVGPFLGGAFTTHVTWRWCFWINLPIGGLAFAFFILFYNPHGSDQTFVGYVTDFFKQVGGWLKNSGKLLKLSTWRMIVHELIYKFDIIEFALCTTGLVLILLALSFGGNKYAWNSGSTIAMFVIGILVTILALVYDFAIFPRLKVVRENPRYQPLIPLRVAKKFFICVNNIAVFFVCMAFMAQVNYIIQFFQLIYNETAWKASIHVIACVVPTVITVITSGILNSKFGIVKPINVLGITAAIVGAGLLTLLTNKSTNSEHIGLLILPGVAFGATMQSTLIGSQIQLDKKSTHYRMDFIAVTTMNNFLKNLGQAFGGVLCNTVFTTSILNKLKQNDITIGDHTTSDALISYRASHFDGSTSLLGNLISDSIKNVFYMCLGCAAIAFIFGIFSSNKKSELHKPTSDTQKETSSDDAQEEEPK</sequence>
<dbReference type="AlphaFoldDB" id="G8ZXS6"/>
<feature type="transmembrane region" description="Helical" evidence="7">
    <location>
        <begin position="152"/>
        <end position="172"/>
    </location>
</feature>
<proteinExistence type="inferred from homology"/>
<feature type="transmembrane region" description="Helical" evidence="7">
    <location>
        <begin position="210"/>
        <end position="230"/>
    </location>
</feature>
<dbReference type="CDD" id="cd17502">
    <property type="entry name" value="MFS_Azr1_MDR_like"/>
    <property type="match status" value="1"/>
</dbReference>
<feature type="compositionally biased region" description="Basic and acidic residues" evidence="6">
    <location>
        <begin position="588"/>
        <end position="602"/>
    </location>
</feature>
<dbReference type="OrthoDB" id="10021397at2759"/>
<dbReference type="PROSITE" id="PS50850">
    <property type="entry name" value="MFS"/>
    <property type="match status" value="1"/>
</dbReference>
<feature type="region of interest" description="Disordered" evidence="6">
    <location>
        <begin position="15"/>
        <end position="44"/>
    </location>
</feature>
<dbReference type="SUPFAM" id="SSF103473">
    <property type="entry name" value="MFS general substrate transporter"/>
    <property type="match status" value="1"/>
</dbReference>
<feature type="domain" description="Major facilitator superfamily (MFS) profile" evidence="8">
    <location>
        <begin position="57"/>
        <end position="588"/>
    </location>
</feature>
<evidence type="ECO:0000259" key="8">
    <source>
        <dbReference type="PROSITE" id="PS50850"/>
    </source>
</evidence>
<accession>G8ZXS6</accession>
<name>G8ZXS6_TORDE</name>
<evidence type="ECO:0000256" key="4">
    <source>
        <dbReference type="ARBA" id="ARBA00022989"/>
    </source>
</evidence>
<feature type="transmembrane region" description="Helical" evidence="7">
    <location>
        <begin position="394"/>
        <end position="415"/>
    </location>
</feature>
<keyword evidence="5 7" id="KW-0472">Membrane</keyword>
<feature type="transmembrane region" description="Helical" evidence="7">
    <location>
        <begin position="311"/>
        <end position="335"/>
    </location>
</feature>
<dbReference type="Proteomes" id="UP000005627">
    <property type="component" value="Chromosome 7"/>
</dbReference>
<dbReference type="KEGG" id="tdl:TDEL_0G03260"/>
<reference evidence="9 10" key="1">
    <citation type="journal article" date="2011" name="Proc. Natl. Acad. Sci. U.S.A.">
        <title>Evolutionary erosion of yeast sex chromosomes by mating-type switching accidents.</title>
        <authorList>
            <person name="Gordon J.L."/>
            <person name="Armisen D."/>
            <person name="Proux-Wera E."/>
            <person name="Oheigeartaigh S.S."/>
            <person name="Byrne K.P."/>
            <person name="Wolfe K.H."/>
        </authorList>
    </citation>
    <scope>NUCLEOTIDE SEQUENCE [LARGE SCALE GENOMIC DNA]</scope>
    <source>
        <strain evidence="10">ATCC 10662 / CBS 1146 / NBRC 0425 / NCYC 2629 / NRRL Y-866</strain>
    </source>
</reference>
<feature type="transmembrane region" description="Helical" evidence="7">
    <location>
        <begin position="456"/>
        <end position="478"/>
    </location>
</feature>
<evidence type="ECO:0000256" key="2">
    <source>
        <dbReference type="ARBA" id="ARBA00008335"/>
    </source>
</evidence>
<feature type="transmembrane region" description="Helical" evidence="7">
    <location>
        <begin position="123"/>
        <end position="140"/>
    </location>
</feature>
<dbReference type="InterPro" id="IPR011701">
    <property type="entry name" value="MFS"/>
</dbReference>
<evidence type="ECO:0000256" key="7">
    <source>
        <dbReference type="SAM" id="Phobius"/>
    </source>
</evidence>
<evidence type="ECO:0000256" key="1">
    <source>
        <dbReference type="ARBA" id="ARBA00004141"/>
    </source>
</evidence>
<evidence type="ECO:0000256" key="5">
    <source>
        <dbReference type="ARBA" id="ARBA00023136"/>
    </source>
</evidence>
<protein>
    <recommendedName>
        <fullName evidence="8">Major facilitator superfamily (MFS) profile domain-containing protein</fullName>
    </recommendedName>
</protein>
<dbReference type="PANTHER" id="PTHR23501:SF198">
    <property type="entry name" value="AZOLE RESISTANCE PROTEIN 1-RELATED"/>
    <property type="match status" value="1"/>
</dbReference>
<dbReference type="eggNOG" id="KOG0254">
    <property type="taxonomic scope" value="Eukaryota"/>
</dbReference>
<feature type="transmembrane region" description="Helical" evidence="7">
    <location>
        <begin position="277"/>
        <end position="299"/>
    </location>
</feature>
<evidence type="ECO:0000313" key="9">
    <source>
        <dbReference type="EMBL" id="CCE93693.1"/>
    </source>
</evidence>
<dbReference type="RefSeq" id="XP_003682904.1">
    <property type="nucleotide sequence ID" value="XM_003682856.1"/>
</dbReference>
<dbReference type="GO" id="GO:1901474">
    <property type="term" value="F:azole transmembrane transporter activity"/>
    <property type="evidence" value="ECO:0007669"/>
    <property type="project" value="EnsemblFungi"/>
</dbReference>
<feature type="transmembrane region" description="Helical" evidence="7">
    <location>
        <begin position="94"/>
        <end position="111"/>
    </location>
</feature>
<evidence type="ECO:0000256" key="6">
    <source>
        <dbReference type="SAM" id="MobiDB-lite"/>
    </source>
</evidence>
<keyword evidence="4 7" id="KW-1133">Transmembrane helix</keyword>
<dbReference type="Pfam" id="PF07690">
    <property type="entry name" value="MFS_1"/>
    <property type="match status" value="1"/>
</dbReference>
<organism evidence="9 10">
    <name type="scientific">Torulaspora delbrueckii</name>
    <name type="common">Yeast</name>
    <name type="synonym">Candida colliculosa</name>
    <dbReference type="NCBI Taxonomy" id="4950"/>
    <lineage>
        <taxon>Eukaryota</taxon>
        <taxon>Fungi</taxon>
        <taxon>Dikarya</taxon>
        <taxon>Ascomycota</taxon>
        <taxon>Saccharomycotina</taxon>
        <taxon>Saccharomycetes</taxon>
        <taxon>Saccharomycetales</taxon>
        <taxon>Saccharomycetaceae</taxon>
        <taxon>Torulaspora</taxon>
    </lineage>
</organism>
<comment type="subcellular location">
    <subcellularLocation>
        <location evidence="1">Membrane</location>
        <topology evidence="1">Multi-pass membrane protein</topology>
    </subcellularLocation>
</comment>
<dbReference type="InParanoid" id="G8ZXS6"/>
<feature type="compositionally biased region" description="Acidic residues" evidence="6">
    <location>
        <begin position="603"/>
        <end position="612"/>
    </location>
</feature>
<dbReference type="FunFam" id="1.20.1250.20:FF:000373">
    <property type="entry name" value="Vacuolar basic amino acid transporter"/>
    <property type="match status" value="1"/>
</dbReference>
<dbReference type="Gene3D" id="1.20.1250.20">
    <property type="entry name" value="MFS general substrate transporter like domains"/>
    <property type="match status" value="2"/>
</dbReference>
<evidence type="ECO:0000313" key="10">
    <source>
        <dbReference type="Proteomes" id="UP000005627"/>
    </source>
</evidence>
<evidence type="ECO:0000256" key="3">
    <source>
        <dbReference type="ARBA" id="ARBA00022692"/>
    </source>
</evidence>
<dbReference type="GO" id="GO:0005886">
    <property type="term" value="C:plasma membrane"/>
    <property type="evidence" value="ECO:0007669"/>
    <property type="project" value="EnsemblFungi"/>
</dbReference>
<dbReference type="HOGENOM" id="CLU_000960_22_1_1"/>
<gene>
    <name evidence="9" type="primary">TDEL0G03260</name>
    <name evidence="9" type="ORF">TDEL_0G03260</name>
</gene>
<feature type="compositionally biased region" description="Low complexity" evidence="6">
    <location>
        <begin position="20"/>
        <end position="44"/>
    </location>
</feature>
<keyword evidence="3 7" id="KW-0812">Transmembrane</keyword>
<feature type="region of interest" description="Disordered" evidence="6">
    <location>
        <begin position="588"/>
        <end position="612"/>
    </location>
</feature>
<dbReference type="EMBL" id="HE616748">
    <property type="protein sequence ID" value="CCE93693.1"/>
    <property type="molecule type" value="Genomic_DNA"/>
</dbReference>
<feature type="transmembrane region" description="Helical" evidence="7">
    <location>
        <begin position="179"/>
        <end position="198"/>
    </location>
</feature>
<feature type="transmembrane region" description="Helical" evidence="7">
    <location>
        <begin position="565"/>
        <end position="583"/>
    </location>
</feature>